<name>A0A4Q0Y6W0_9BACT</name>
<accession>A0A4Q0Y6W0</accession>
<reference evidence="1 2" key="1">
    <citation type="submission" date="2017-10" db="EMBL/GenBank/DDBJ databases">
        <title>Genomics of the genus Arcobacter.</title>
        <authorList>
            <person name="Perez-Cataluna A."/>
            <person name="Figueras M.J."/>
        </authorList>
    </citation>
    <scope>NUCLEOTIDE SEQUENCE [LARGE SCALE GENOMIC DNA]</scope>
    <source>
        <strain evidence="1 2">CECT 8993</strain>
    </source>
</reference>
<gene>
    <name evidence="1" type="ORF">CRV08_15170</name>
</gene>
<dbReference type="RefSeq" id="WP_128983633.1">
    <property type="nucleotide sequence ID" value="NZ_PDKJ01000026.1"/>
</dbReference>
<organism evidence="1 2">
    <name type="scientific">Halarcobacter ebronensis</name>
    <dbReference type="NCBI Taxonomy" id="1462615"/>
    <lineage>
        <taxon>Bacteria</taxon>
        <taxon>Pseudomonadati</taxon>
        <taxon>Campylobacterota</taxon>
        <taxon>Epsilonproteobacteria</taxon>
        <taxon>Campylobacterales</taxon>
        <taxon>Arcobacteraceae</taxon>
        <taxon>Halarcobacter</taxon>
    </lineage>
</organism>
<comment type="caution">
    <text evidence="1">The sequence shown here is derived from an EMBL/GenBank/DDBJ whole genome shotgun (WGS) entry which is preliminary data.</text>
</comment>
<evidence type="ECO:0000313" key="2">
    <source>
        <dbReference type="Proteomes" id="UP000290172"/>
    </source>
</evidence>
<dbReference type="Proteomes" id="UP000290172">
    <property type="component" value="Unassembled WGS sequence"/>
</dbReference>
<proteinExistence type="predicted"/>
<dbReference type="AlphaFoldDB" id="A0A4Q0Y6W0"/>
<dbReference type="EMBL" id="PDKJ01000026">
    <property type="protein sequence ID" value="RXJ65455.1"/>
    <property type="molecule type" value="Genomic_DNA"/>
</dbReference>
<sequence>MDISIINSNDVKGLDKYIGDNILIIDIKYKENLHLIQMSSETECFRGISSSRKGAIANTLKAIKKVYS</sequence>
<evidence type="ECO:0000313" key="1">
    <source>
        <dbReference type="EMBL" id="RXJ65455.1"/>
    </source>
</evidence>
<protein>
    <submittedName>
        <fullName evidence="1">Uncharacterized protein</fullName>
    </submittedName>
</protein>